<reference evidence="4 5" key="1">
    <citation type="journal article" date="2018" name="ISME J.">
        <title>Endosymbiont genomes yield clues of tubeworm success.</title>
        <authorList>
            <person name="Li Y."/>
            <person name="Liles M.R."/>
            <person name="Halanych K.M."/>
        </authorList>
    </citation>
    <scope>NUCLEOTIDE SEQUENCE [LARGE SCALE GENOMIC DNA]</scope>
    <source>
        <strain evidence="4">A1422</strain>
    </source>
</reference>
<dbReference type="GO" id="GO:0042834">
    <property type="term" value="F:peptidoglycan binding"/>
    <property type="evidence" value="ECO:0007669"/>
    <property type="project" value="InterPro"/>
</dbReference>
<dbReference type="Proteomes" id="UP000255508">
    <property type="component" value="Unassembled WGS sequence"/>
</dbReference>
<keyword evidence="2" id="KW-0812">Transmembrane</keyword>
<gene>
    <name evidence="4" type="ORF">DIZ79_13990</name>
</gene>
<organism evidence="4 5">
    <name type="scientific">endosymbiont of Lamellibrachia luymesi</name>
    <dbReference type="NCBI Taxonomy" id="2200907"/>
    <lineage>
        <taxon>Bacteria</taxon>
        <taxon>Pseudomonadati</taxon>
        <taxon>Pseudomonadota</taxon>
        <taxon>Gammaproteobacteria</taxon>
        <taxon>sulfur-oxidizing symbionts</taxon>
    </lineage>
</organism>
<proteinExistence type="predicted"/>
<evidence type="ECO:0000259" key="3">
    <source>
        <dbReference type="PROSITE" id="PS51724"/>
    </source>
</evidence>
<dbReference type="GO" id="GO:0032153">
    <property type="term" value="C:cell division site"/>
    <property type="evidence" value="ECO:0007669"/>
    <property type="project" value="TreeGrafter"/>
</dbReference>
<comment type="caution">
    <text evidence="4">The sequence shown here is derived from an EMBL/GenBank/DDBJ whole genome shotgun (WGS) entry which is preliminary data.</text>
</comment>
<dbReference type="EMBL" id="QFXD01000243">
    <property type="protein sequence ID" value="RDH88827.1"/>
    <property type="molecule type" value="Genomic_DNA"/>
</dbReference>
<dbReference type="InterPro" id="IPR007730">
    <property type="entry name" value="SPOR-like_dom"/>
</dbReference>
<dbReference type="InterPro" id="IPR036680">
    <property type="entry name" value="SPOR-like_sf"/>
</dbReference>
<keyword evidence="2" id="KW-1133">Transmembrane helix</keyword>
<keyword evidence="4" id="KW-0131">Cell cycle</keyword>
<evidence type="ECO:0000256" key="2">
    <source>
        <dbReference type="SAM" id="Phobius"/>
    </source>
</evidence>
<keyword evidence="4" id="KW-0132">Cell division</keyword>
<evidence type="ECO:0000313" key="5">
    <source>
        <dbReference type="Proteomes" id="UP000255508"/>
    </source>
</evidence>
<evidence type="ECO:0000256" key="1">
    <source>
        <dbReference type="SAM" id="MobiDB-lite"/>
    </source>
</evidence>
<keyword evidence="2" id="KW-0472">Membrane</keyword>
<dbReference type="AlphaFoldDB" id="A0A370DVU2"/>
<evidence type="ECO:0000313" key="4">
    <source>
        <dbReference type="EMBL" id="RDH88827.1"/>
    </source>
</evidence>
<dbReference type="GO" id="GO:0032506">
    <property type="term" value="P:cytokinetic process"/>
    <property type="evidence" value="ECO:0007669"/>
    <property type="project" value="TreeGrafter"/>
</dbReference>
<dbReference type="PANTHER" id="PTHR38687:SF1">
    <property type="entry name" value="CELL DIVISION PROTEIN DEDD"/>
    <property type="match status" value="1"/>
</dbReference>
<feature type="transmembrane region" description="Helical" evidence="2">
    <location>
        <begin position="21"/>
        <end position="41"/>
    </location>
</feature>
<sequence length="200" mass="22561">MVDYKRRAAPKRKNKKQSGNCSLWFFSGFIVGAFIMGLVWLKLGQDLAEGHIPGVTPPKPTATQPKQTEPEQQEVPKPRFDFYTILPEMEVVIPEDEIIESEAPAKPVTPARPDKKPAAIQGASYILQMGSFRKHADADRMKARLALIGIEAEIQKVSINNRDTYHRVRSAPYNNRQQLNEALTLAKENRISTLVIKLKK</sequence>
<dbReference type="Pfam" id="PF05036">
    <property type="entry name" value="SPOR"/>
    <property type="match status" value="1"/>
</dbReference>
<dbReference type="PROSITE" id="PS51724">
    <property type="entry name" value="SPOR"/>
    <property type="match status" value="1"/>
</dbReference>
<feature type="domain" description="SPOR" evidence="3">
    <location>
        <begin position="119"/>
        <end position="199"/>
    </location>
</feature>
<feature type="region of interest" description="Disordered" evidence="1">
    <location>
        <begin position="52"/>
        <end position="75"/>
    </location>
</feature>
<accession>A0A370DVU2</accession>
<protein>
    <submittedName>
        <fullName evidence="4">Cell division protein</fullName>
    </submittedName>
</protein>
<dbReference type="PANTHER" id="PTHR38687">
    <property type="entry name" value="CELL DIVISION PROTEIN DEDD-RELATED"/>
    <property type="match status" value="1"/>
</dbReference>
<name>A0A370DVU2_9GAMM</name>
<dbReference type="InterPro" id="IPR052521">
    <property type="entry name" value="Cell_div_SPOR-domain"/>
</dbReference>
<dbReference type="Gene3D" id="3.30.70.1070">
    <property type="entry name" value="Sporulation related repeat"/>
    <property type="match status" value="1"/>
</dbReference>
<dbReference type="SUPFAM" id="SSF110997">
    <property type="entry name" value="Sporulation related repeat"/>
    <property type="match status" value="1"/>
</dbReference>
<dbReference type="GO" id="GO:0030428">
    <property type="term" value="C:cell septum"/>
    <property type="evidence" value="ECO:0007669"/>
    <property type="project" value="TreeGrafter"/>
</dbReference>